<evidence type="ECO:0000313" key="2">
    <source>
        <dbReference type="EMBL" id="OJT15987.1"/>
    </source>
</evidence>
<sequence length="85" mass="9227">MPSPFNPTVSRPRVSSPLAAAAQPRPVSSRQHAFPTSRPLRPFPSIAGTTSKSSTRKPVKMIEPPANFKSAFVLNLTQAELSRQD</sequence>
<gene>
    <name evidence="2" type="ORF">TRAPUB_11712</name>
</gene>
<evidence type="ECO:0000313" key="3">
    <source>
        <dbReference type="Proteomes" id="UP000184267"/>
    </source>
</evidence>
<dbReference type="EMBL" id="MNAD01000005">
    <property type="protein sequence ID" value="OJT15987.1"/>
    <property type="molecule type" value="Genomic_DNA"/>
</dbReference>
<dbReference type="OMA" id="KPVKMIE"/>
<dbReference type="OrthoDB" id="3255301at2759"/>
<dbReference type="AlphaFoldDB" id="A0A1M2W801"/>
<accession>A0A1M2W801</accession>
<name>A0A1M2W801_TRAPU</name>
<comment type="caution">
    <text evidence="2">The sequence shown here is derived from an EMBL/GenBank/DDBJ whole genome shotgun (WGS) entry which is preliminary data.</text>
</comment>
<proteinExistence type="predicted"/>
<dbReference type="Proteomes" id="UP000184267">
    <property type="component" value="Unassembled WGS sequence"/>
</dbReference>
<feature type="region of interest" description="Disordered" evidence="1">
    <location>
        <begin position="1"/>
        <end position="59"/>
    </location>
</feature>
<keyword evidence="3" id="KW-1185">Reference proteome</keyword>
<evidence type="ECO:0000256" key="1">
    <source>
        <dbReference type="SAM" id="MobiDB-lite"/>
    </source>
</evidence>
<reference evidence="2 3" key="1">
    <citation type="submission" date="2016-10" db="EMBL/GenBank/DDBJ databases">
        <title>Genome sequence of the basidiomycete white-rot fungus Trametes pubescens.</title>
        <authorList>
            <person name="Makela M.R."/>
            <person name="Granchi Z."/>
            <person name="Peng M."/>
            <person name="De Vries R.P."/>
            <person name="Grigoriev I."/>
            <person name="Riley R."/>
            <person name="Hilden K."/>
        </authorList>
    </citation>
    <scope>NUCLEOTIDE SEQUENCE [LARGE SCALE GENOMIC DNA]</scope>
    <source>
        <strain evidence="2 3">FBCC735</strain>
    </source>
</reference>
<organism evidence="2 3">
    <name type="scientific">Trametes pubescens</name>
    <name type="common">White-rot fungus</name>
    <dbReference type="NCBI Taxonomy" id="154538"/>
    <lineage>
        <taxon>Eukaryota</taxon>
        <taxon>Fungi</taxon>
        <taxon>Dikarya</taxon>
        <taxon>Basidiomycota</taxon>
        <taxon>Agaricomycotina</taxon>
        <taxon>Agaricomycetes</taxon>
        <taxon>Polyporales</taxon>
        <taxon>Polyporaceae</taxon>
        <taxon>Trametes</taxon>
    </lineage>
</organism>
<dbReference type="STRING" id="154538.A0A1M2W801"/>
<protein>
    <submittedName>
        <fullName evidence="2">Uncharacterized protein</fullName>
    </submittedName>
</protein>